<dbReference type="GO" id="GO:0005576">
    <property type="term" value="C:extracellular region"/>
    <property type="evidence" value="ECO:0007669"/>
    <property type="project" value="InterPro"/>
</dbReference>
<dbReference type="InterPro" id="IPR034113">
    <property type="entry name" value="SCP_GAPR1-like"/>
</dbReference>
<feature type="compositionally biased region" description="Basic and acidic residues" evidence="1">
    <location>
        <begin position="57"/>
        <end position="68"/>
    </location>
</feature>
<dbReference type="AlphaFoldDB" id="A0A7R9FRX8"/>
<dbReference type="Gene3D" id="3.40.33.10">
    <property type="entry name" value="CAP"/>
    <property type="match status" value="2"/>
</dbReference>
<dbReference type="PROSITE" id="PS01009">
    <property type="entry name" value="CRISP_1"/>
    <property type="match status" value="2"/>
</dbReference>
<feature type="domain" description="SCP" evidence="2">
    <location>
        <begin position="271"/>
        <end position="407"/>
    </location>
</feature>
<feature type="region of interest" description="Disordered" evidence="1">
    <location>
        <begin position="1"/>
        <end position="262"/>
    </location>
</feature>
<sequence length="1097" mass="123601">MIVSKSPVGCMGSPSDETEDQTLDETTAHGTGSEDEEDVGDVQAEEQSEGLEPQMSKSEEVAERHPLEGEAAARAMGPANEGGDGRLRAVEQGGEPQASKPKNAQKTFEPSEEGPSKENPSTQPQTTVTTREKPILTSSKSVPSPKKKRTRERIVDLLRRSGNRKPEDEAPKPKTKPRSNSWISGFFRSLDKPKPEASLAESTSGPPLRPRRHSQEAVRRRSQDPPSVSKDRDRFSFPGKEMREAKRRYSHAPSGNTHHEKPHWLTQEDAAFAIESLVVHNTYRAKHGVPPLKLNLQMCWEAKERVERLCDSARLEHRVDLKYGENIFRVRSTDDDFIVTPRAPVETWYAEIKHHYFGHEPSGNLSSGHFTQVVWRDTEELGVACGKSSNGRIIVVAIYFPQGNLVRKFTENVPTPLDVESSEPSSRKFNDRARASLESQEEPDDEEFVDGPRETRESNGELRGFPASMLKQGEAGSLEQDDATFAIKSLVAHNTYRAKHRVPPLKLNLKICEEAKEWMEHLCRLERLKHRLDWKYGESIYWVRSTENNCTVPAEVPVKKWYSEIQKHNFDHEPSGNLSSGHFTQMVWKDTEELGVARGMSRNGHIIVVAFYFPPGNFLGKFIENVPFPVEFDSSSLESQSPVSSNTQARMSLELQETPNDEMLIDGQWETRDSNEEQHGFPASKLRQRSYDEKHQLDQGRVHYADQTFDLGYQEETIDLENASSGARESTSNSIAYFERLLEQNQGKRSDISEVEEERGEAFDCMDLHPGMVAAVREETGWDGIGVFNLNPLQSSFLRVANRKFKDARDGEEVNLFYGAWGGIEDRIFFFRGKKTWVVKMERGPSGIPPPDHSIPSLPSPSSHHVTCSTCVIPCLVPEKRFYLFGGETEDLKKGQSEAGVFIPTEGGGAWYSLPSLPREIFGAAGASLDDGSVLIIGGWDQKKNRRINKSYMYDPREGGKYHILPDVPESLHGAAATVWRGTRVILAGGDTGMGTNKDKGNWTGSSQVRVYDLRAERWEDSSSLHTPRYFHGLGKDTQDRVIAIGGIKDWNTLKKVGTMAKTQEVLEEEEDGLTWEWKEFRLPHPFRSCLYPRILL</sequence>
<reference evidence="3" key="1">
    <citation type="submission" date="2020-11" db="EMBL/GenBank/DDBJ databases">
        <authorList>
            <person name="Tran Van P."/>
        </authorList>
    </citation>
    <scope>NUCLEOTIDE SEQUENCE</scope>
</reference>
<feature type="compositionally biased region" description="Basic and acidic residues" evidence="1">
    <location>
        <begin position="450"/>
        <end position="460"/>
    </location>
</feature>
<dbReference type="SMART" id="SM00198">
    <property type="entry name" value="SCP"/>
    <property type="match status" value="2"/>
</dbReference>
<dbReference type="InterPro" id="IPR018244">
    <property type="entry name" value="Allrgn_V5/Tpx1_CS"/>
</dbReference>
<dbReference type="SUPFAM" id="SSF117281">
    <property type="entry name" value="Kelch motif"/>
    <property type="match status" value="1"/>
</dbReference>
<dbReference type="Proteomes" id="UP000677054">
    <property type="component" value="Unassembled WGS sequence"/>
</dbReference>
<accession>A0A7R9FRX8</accession>
<organism evidence="3">
    <name type="scientific">Darwinula stevensoni</name>
    <dbReference type="NCBI Taxonomy" id="69355"/>
    <lineage>
        <taxon>Eukaryota</taxon>
        <taxon>Metazoa</taxon>
        <taxon>Ecdysozoa</taxon>
        <taxon>Arthropoda</taxon>
        <taxon>Crustacea</taxon>
        <taxon>Oligostraca</taxon>
        <taxon>Ostracoda</taxon>
        <taxon>Podocopa</taxon>
        <taxon>Podocopida</taxon>
        <taxon>Darwinulocopina</taxon>
        <taxon>Darwinuloidea</taxon>
        <taxon>Darwinulidae</taxon>
        <taxon>Darwinula</taxon>
    </lineage>
</organism>
<feature type="compositionally biased region" description="Polar residues" evidence="1">
    <location>
        <begin position="118"/>
        <end position="129"/>
    </location>
</feature>
<dbReference type="InterPro" id="IPR014044">
    <property type="entry name" value="CAP_dom"/>
</dbReference>
<evidence type="ECO:0000256" key="1">
    <source>
        <dbReference type="SAM" id="MobiDB-lite"/>
    </source>
</evidence>
<dbReference type="FunFam" id="3.40.33.10:FF:000002">
    <property type="entry name" value="Golgi-associated plant pathogenesis-related protein 1"/>
    <property type="match status" value="1"/>
</dbReference>
<name>A0A7R9FRX8_9CRUS</name>
<dbReference type="CDD" id="cd05382">
    <property type="entry name" value="CAP_GAPR1-like"/>
    <property type="match status" value="2"/>
</dbReference>
<feature type="compositionally biased region" description="Basic and acidic residues" evidence="1">
    <location>
        <begin position="425"/>
        <end position="435"/>
    </location>
</feature>
<evidence type="ECO:0000259" key="2">
    <source>
        <dbReference type="SMART" id="SM00198"/>
    </source>
</evidence>
<gene>
    <name evidence="3" type="ORF">DSTB1V02_LOCUS12500</name>
</gene>
<dbReference type="Pfam" id="PF00188">
    <property type="entry name" value="CAP"/>
    <property type="match status" value="2"/>
</dbReference>
<evidence type="ECO:0000313" key="3">
    <source>
        <dbReference type="EMBL" id="CAD7252745.1"/>
    </source>
</evidence>
<dbReference type="PRINTS" id="PR00837">
    <property type="entry name" value="V5TPXLIKE"/>
</dbReference>
<feature type="region of interest" description="Disordered" evidence="1">
    <location>
        <begin position="415"/>
        <end position="467"/>
    </location>
</feature>
<evidence type="ECO:0000313" key="4">
    <source>
        <dbReference type="Proteomes" id="UP000677054"/>
    </source>
</evidence>
<dbReference type="SUPFAM" id="SSF55797">
    <property type="entry name" value="PR-1-like"/>
    <property type="match status" value="2"/>
</dbReference>
<dbReference type="InterPro" id="IPR001283">
    <property type="entry name" value="CRISP-related"/>
</dbReference>
<dbReference type="PANTHER" id="PTHR10334">
    <property type="entry name" value="CYSTEINE-RICH SECRETORY PROTEIN-RELATED"/>
    <property type="match status" value="1"/>
</dbReference>
<dbReference type="EMBL" id="LR904306">
    <property type="protein sequence ID" value="CAD7252745.1"/>
    <property type="molecule type" value="Genomic_DNA"/>
</dbReference>
<keyword evidence="4" id="KW-1185">Reference proteome</keyword>
<dbReference type="InterPro" id="IPR015915">
    <property type="entry name" value="Kelch-typ_b-propeller"/>
</dbReference>
<dbReference type="EMBL" id="CAJPEV010004789">
    <property type="protein sequence ID" value="CAG0902309.1"/>
    <property type="molecule type" value="Genomic_DNA"/>
</dbReference>
<dbReference type="OrthoDB" id="337038at2759"/>
<feature type="compositionally biased region" description="Basic and acidic residues" evidence="1">
    <location>
        <begin position="152"/>
        <end position="172"/>
    </location>
</feature>
<feature type="compositionally biased region" description="Acidic residues" evidence="1">
    <location>
        <begin position="33"/>
        <end position="49"/>
    </location>
</feature>
<feature type="domain" description="SCP" evidence="2">
    <location>
        <begin position="484"/>
        <end position="620"/>
    </location>
</feature>
<dbReference type="Gene3D" id="2.120.10.80">
    <property type="entry name" value="Kelch-type beta propeller"/>
    <property type="match status" value="1"/>
</dbReference>
<proteinExistence type="predicted"/>
<dbReference type="InterPro" id="IPR035940">
    <property type="entry name" value="CAP_sf"/>
</dbReference>
<protein>
    <recommendedName>
        <fullName evidence="2">SCP domain-containing protein</fullName>
    </recommendedName>
</protein>
<feature type="compositionally biased region" description="Acidic residues" evidence="1">
    <location>
        <begin position="439"/>
        <end position="449"/>
    </location>
</feature>
<feature type="compositionally biased region" description="Basic and acidic residues" evidence="1">
    <location>
        <begin position="213"/>
        <end position="244"/>
    </location>
</feature>